<dbReference type="GO" id="GO:0008757">
    <property type="term" value="F:S-adenosylmethionine-dependent methyltransferase activity"/>
    <property type="evidence" value="ECO:0007669"/>
    <property type="project" value="InterPro"/>
</dbReference>
<dbReference type="Gene3D" id="2.20.25.110">
    <property type="entry name" value="S-adenosyl-L-methionine-dependent methyltransferases"/>
    <property type="match status" value="1"/>
</dbReference>
<dbReference type="GO" id="GO:0032259">
    <property type="term" value="P:methylation"/>
    <property type="evidence" value="ECO:0007669"/>
    <property type="project" value="UniProtKB-KW"/>
</dbReference>
<reference evidence="2" key="1">
    <citation type="submission" date="2019-02" db="EMBL/GenBank/DDBJ databases">
        <authorList>
            <person name="Gruber-Vodicka R. H."/>
            <person name="Seah K. B. B."/>
        </authorList>
    </citation>
    <scope>NUCLEOTIDE SEQUENCE</scope>
    <source>
        <strain evidence="2">BECK_DK47</strain>
    </source>
</reference>
<proteinExistence type="predicted"/>
<dbReference type="AlphaFoldDB" id="A0A450S9D6"/>
<evidence type="ECO:0000259" key="1">
    <source>
        <dbReference type="Pfam" id="PF08241"/>
    </source>
</evidence>
<dbReference type="SUPFAM" id="SSF53335">
    <property type="entry name" value="S-adenosyl-L-methionine-dependent methyltransferases"/>
    <property type="match status" value="1"/>
</dbReference>
<dbReference type="CDD" id="cd02440">
    <property type="entry name" value="AdoMet_MTases"/>
    <property type="match status" value="1"/>
</dbReference>
<name>A0A450S9D6_9GAMM</name>
<gene>
    <name evidence="2" type="ORF">BECKDK2373B_GA0170837_10213</name>
</gene>
<sequence>MSFFSEDGRNRAKTMAETRDRHALYQQAVQSVETEIDFVDETFRTLRGRWANLLREDFCGTANTACEWVRRRPANHAVGVDIDPEVQAWGRKHNIAKLGPDARSRISLQTADVRTVKTAPMDIILAMNFSYWLFTDRKALREYFRRVRNSLSEDGVFFLDAYGGYECGKVIQDRNPHDGFTYIWDQAAYNPIDGAMTCFIHFEFPDGSRMDSAFRYDWRLWTLPEIQEILEEAGFRRTVVYWQGTDEETGEGNGIFLPETRGDPDPAWIAYLTAEK</sequence>
<keyword evidence="2" id="KW-0489">Methyltransferase</keyword>
<protein>
    <submittedName>
        <fullName evidence="2">Methyltransferase domain-containing protein</fullName>
    </submittedName>
</protein>
<evidence type="ECO:0000313" key="2">
    <source>
        <dbReference type="EMBL" id="VFJ48675.1"/>
    </source>
</evidence>
<dbReference type="EMBL" id="CAADEX010000021">
    <property type="protein sequence ID" value="VFJ48675.1"/>
    <property type="molecule type" value="Genomic_DNA"/>
</dbReference>
<organism evidence="2">
    <name type="scientific">Candidatus Kentrum sp. DK</name>
    <dbReference type="NCBI Taxonomy" id="2126562"/>
    <lineage>
        <taxon>Bacteria</taxon>
        <taxon>Pseudomonadati</taxon>
        <taxon>Pseudomonadota</taxon>
        <taxon>Gammaproteobacteria</taxon>
        <taxon>Candidatus Kentrum</taxon>
    </lineage>
</organism>
<keyword evidence="2" id="KW-0808">Transferase</keyword>
<dbReference type="InterPro" id="IPR013216">
    <property type="entry name" value="Methyltransf_11"/>
</dbReference>
<accession>A0A450S9D6</accession>
<dbReference type="PANTHER" id="PTHR37211:SF1">
    <property type="entry name" value="EXPRESSED PROTEIN"/>
    <property type="match status" value="1"/>
</dbReference>
<dbReference type="PANTHER" id="PTHR37211">
    <property type="entry name" value="EXPRESSED PROTEIN"/>
    <property type="match status" value="1"/>
</dbReference>
<feature type="domain" description="Methyltransferase type 11" evidence="1">
    <location>
        <begin position="59"/>
        <end position="148"/>
    </location>
</feature>
<dbReference type="Pfam" id="PF08241">
    <property type="entry name" value="Methyltransf_11"/>
    <property type="match status" value="1"/>
</dbReference>
<dbReference type="Gene3D" id="3.40.50.150">
    <property type="entry name" value="Vaccinia Virus protein VP39"/>
    <property type="match status" value="1"/>
</dbReference>
<dbReference type="InterPro" id="IPR029063">
    <property type="entry name" value="SAM-dependent_MTases_sf"/>
</dbReference>